<keyword evidence="2" id="KW-0472">Membrane</keyword>
<evidence type="ECO:0000256" key="2">
    <source>
        <dbReference type="SAM" id="Phobius"/>
    </source>
</evidence>
<reference evidence="3 4" key="1">
    <citation type="submission" date="2016-01" db="EMBL/GenBank/DDBJ databases">
        <authorList>
            <person name="Oliw E.H."/>
        </authorList>
    </citation>
    <scope>NUCLEOTIDE SEQUENCE [LARGE SCALE GENOMIC DNA]</scope>
    <source>
        <strain evidence="3 4">Kerr 14</strain>
    </source>
</reference>
<feature type="region of interest" description="Disordered" evidence="1">
    <location>
        <begin position="1"/>
        <end position="22"/>
    </location>
</feature>
<dbReference type="Proteomes" id="UP000191897">
    <property type="component" value="Unassembled WGS sequence"/>
</dbReference>
<accession>A0A1S7NYR3</accession>
<keyword evidence="2" id="KW-0812">Transmembrane</keyword>
<keyword evidence="2" id="KW-1133">Transmembrane helix</keyword>
<evidence type="ECO:0000256" key="1">
    <source>
        <dbReference type="SAM" id="MobiDB-lite"/>
    </source>
</evidence>
<feature type="transmembrane region" description="Helical" evidence="2">
    <location>
        <begin position="73"/>
        <end position="92"/>
    </location>
</feature>
<evidence type="ECO:0000313" key="3">
    <source>
        <dbReference type="EMBL" id="CUX13408.1"/>
    </source>
</evidence>
<gene>
    <name evidence="3" type="ORF">AGR4C_Cc130081</name>
</gene>
<evidence type="ECO:0008006" key="5">
    <source>
        <dbReference type="Google" id="ProtNLM"/>
    </source>
</evidence>
<name>A0A1S7NYR3_AGRTU</name>
<dbReference type="AlphaFoldDB" id="A0A1S7NYR3"/>
<dbReference type="EMBL" id="FBWC01000005">
    <property type="protein sequence ID" value="CUX13408.1"/>
    <property type="molecule type" value="Genomic_DNA"/>
</dbReference>
<protein>
    <recommendedName>
        <fullName evidence="5">YcxB-like protein domain-containing protein</fullName>
    </recommendedName>
</protein>
<proteinExistence type="predicted"/>
<sequence length="225" mass="25550">MIYKGAGATQTELQQERDRRAPMADDTISISFTPDPKHVPSYVYGYQNQAYENYSMIFDKSWARHFSSARVKLSIFAGLAAAFIYSISLPWFPGVWPVVGYWVFAPAPIVALAIWFIIWQGARREAKSYYEVLAHWNIAHERMYSPHTQVEIGPQGYKQVTRLDTVQLSWARYHLAITPPDSLVLVFHGTVVVIPSSALPIAPKDVVEKINHWCAAQQKELLPLS</sequence>
<feature type="transmembrane region" description="Helical" evidence="2">
    <location>
        <begin position="98"/>
        <end position="119"/>
    </location>
</feature>
<organism evidence="3 4">
    <name type="scientific">Agrobacterium tumefaciens str. Kerr 14</name>
    <dbReference type="NCBI Taxonomy" id="1183424"/>
    <lineage>
        <taxon>Bacteria</taxon>
        <taxon>Pseudomonadati</taxon>
        <taxon>Pseudomonadota</taxon>
        <taxon>Alphaproteobacteria</taxon>
        <taxon>Hyphomicrobiales</taxon>
        <taxon>Rhizobiaceae</taxon>
        <taxon>Rhizobium/Agrobacterium group</taxon>
        <taxon>Agrobacterium</taxon>
        <taxon>Agrobacterium tumefaciens complex</taxon>
    </lineage>
</organism>
<evidence type="ECO:0000313" key="4">
    <source>
        <dbReference type="Proteomes" id="UP000191897"/>
    </source>
</evidence>